<name>A0ACB8SWC8_9AGAM</name>
<gene>
    <name evidence="1" type="ORF">BV25DRAFT_938246</name>
</gene>
<proteinExistence type="predicted"/>
<evidence type="ECO:0000313" key="1">
    <source>
        <dbReference type="EMBL" id="KAI0060502.1"/>
    </source>
</evidence>
<dbReference type="Proteomes" id="UP000814140">
    <property type="component" value="Unassembled WGS sequence"/>
</dbReference>
<protein>
    <submittedName>
        <fullName evidence="1">Uncharacterized protein</fullName>
    </submittedName>
</protein>
<reference evidence="1" key="2">
    <citation type="journal article" date="2022" name="New Phytol.">
        <title>Evolutionary transition to the ectomycorrhizal habit in the genomes of a hyperdiverse lineage of mushroom-forming fungi.</title>
        <authorList>
            <person name="Looney B."/>
            <person name="Miyauchi S."/>
            <person name="Morin E."/>
            <person name="Drula E."/>
            <person name="Courty P.E."/>
            <person name="Kohler A."/>
            <person name="Kuo A."/>
            <person name="LaButti K."/>
            <person name="Pangilinan J."/>
            <person name="Lipzen A."/>
            <person name="Riley R."/>
            <person name="Andreopoulos W."/>
            <person name="He G."/>
            <person name="Johnson J."/>
            <person name="Nolan M."/>
            <person name="Tritt A."/>
            <person name="Barry K.W."/>
            <person name="Grigoriev I.V."/>
            <person name="Nagy L.G."/>
            <person name="Hibbett D."/>
            <person name="Henrissat B."/>
            <person name="Matheny P.B."/>
            <person name="Labbe J."/>
            <person name="Martin F.M."/>
        </authorList>
    </citation>
    <scope>NUCLEOTIDE SEQUENCE</scope>
    <source>
        <strain evidence="1">HHB10654</strain>
    </source>
</reference>
<reference evidence="1" key="1">
    <citation type="submission" date="2021-03" db="EMBL/GenBank/DDBJ databases">
        <authorList>
            <consortium name="DOE Joint Genome Institute"/>
            <person name="Ahrendt S."/>
            <person name="Looney B.P."/>
            <person name="Miyauchi S."/>
            <person name="Morin E."/>
            <person name="Drula E."/>
            <person name="Courty P.E."/>
            <person name="Chicoki N."/>
            <person name="Fauchery L."/>
            <person name="Kohler A."/>
            <person name="Kuo A."/>
            <person name="Labutti K."/>
            <person name="Pangilinan J."/>
            <person name="Lipzen A."/>
            <person name="Riley R."/>
            <person name="Andreopoulos W."/>
            <person name="He G."/>
            <person name="Johnson J."/>
            <person name="Barry K.W."/>
            <person name="Grigoriev I.V."/>
            <person name="Nagy L."/>
            <person name="Hibbett D."/>
            <person name="Henrissat B."/>
            <person name="Matheny P.B."/>
            <person name="Labbe J."/>
            <person name="Martin F."/>
        </authorList>
    </citation>
    <scope>NUCLEOTIDE SEQUENCE</scope>
    <source>
        <strain evidence="1">HHB10654</strain>
    </source>
</reference>
<sequence>MSMYGPIVERRKEATMFGLVSAMYEAALALPGGLSQAYEENLHYTLASDIYQTYLGIMARSIYFNETQPSNNAFQVDSVTTQNLLFLSTISTILFCVTLGVLSLLVLGALMGHWQTFHVQLRADPNTMAGQGMLLSGGSDVARLLEDPDMTQREMKDMLRQHRWGLHQGKVCVEDELEWDGEGDMASQKTVGERVSGQPWKEMPSDEQVAFVERQ</sequence>
<accession>A0ACB8SWC8</accession>
<evidence type="ECO:0000313" key="2">
    <source>
        <dbReference type="Proteomes" id="UP000814140"/>
    </source>
</evidence>
<keyword evidence="2" id="KW-1185">Reference proteome</keyword>
<comment type="caution">
    <text evidence="1">The sequence shown here is derived from an EMBL/GenBank/DDBJ whole genome shotgun (WGS) entry which is preliminary data.</text>
</comment>
<organism evidence="1 2">
    <name type="scientific">Artomyces pyxidatus</name>
    <dbReference type="NCBI Taxonomy" id="48021"/>
    <lineage>
        <taxon>Eukaryota</taxon>
        <taxon>Fungi</taxon>
        <taxon>Dikarya</taxon>
        <taxon>Basidiomycota</taxon>
        <taxon>Agaricomycotina</taxon>
        <taxon>Agaricomycetes</taxon>
        <taxon>Russulales</taxon>
        <taxon>Auriscalpiaceae</taxon>
        <taxon>Artomyces</taxon>
    </lineage>
</organism>
<dbReference type="EMBL" id="MU277218">
    <property type="protein sequence ID" value="KAI0060502.1"/>
    <property type="molecule type" value="Genomic_DNA"/>
</dbReference>